<name>A0A9P1BZE5_9DINO</name>
<evidence type="ECO:0000313" key="4">
    <source>
        <dbReference type="Proteomes" id="UP001152797"/>
    </source>
</evidence>
<dbReference type="EMBL" id="CAMXCT030000702">
    <property type="protein sequence ID" value="CAL4769611.1"/>
    <property type="molecule type" value="Genomic_DNA"/>
</dbReference>
<evidence type="ECO:0000313" key="3">
    <source>
        <dbReference type="EMBL" id="CAL4769611.1"/>
    </source>
</evidence>
<dbReference type="EMBL" id="CAMXCT020000702">
    <property type="protein sequence ID" value="CAL1135674.1"/>
    <property type="molecule type" value="Genomic_DNA"/>
</dbReference>
<dbReference type="Proteomes" id="UP001152797">
    <property type="component" value="Unassembled WGS sequence"/>
</dbReference>
<reference evidence="1" key="1">
    <citation type="submission" date="2022-10" db="EMBL/GenBank/DDBJ databases">
        <authorList>
            <person name="Chen Y."/>
            <person name="Dougan E. K."/>
            <person name="Chan C."/>
            <person name="Rhodes N."/>
            <person name="Thang M."/>
        </authorList>
    </citation>
    <scope>NUCLEOTIDE SEQUENCE</scope>
</reference>
<dbReference type="OrthoDB" id="10461045at2759"/>
<dbReference type="AlphaFoldDB" id="A0A9P1BZE5"/>
<organism evidence="1">
    <name type="scientific">Cladocopium goreaui</name>
    <dbReference type="NCBI Taxonomy" id="2562237"/>
    <lineage>
        <taxon>Eukaryota</taxon>
        <taxon>Sar</taxon>
        <taxon>Alveolata</taxon>
        <taxon>Dinophyceae</taxon>
        <taxon>Suessiales</taxon>
        <taxon>Symbiodiniaceae</taxon>
        <taxon>Cladocopium</taxon>
    </lineage>
</organism>
<evidence type="ECO:0000313" key="1">
    <source>
        <dbReference type="EMBL" id="CAI3982299.1"/>
    </source>
</evidence>
<sequence length="984" mass="110153">MVFEQTPQVSPRISQHRIPVLRGLVVDSLSFGTCVRTAAAPLRRTKVLSLFPRFFVKSELEDPIELAFEGSEVSVHMEPGDLVPVHPPNDRERLFFRSAGVTSQAFSFKGLDGVERCRTFHVSRDRQNSNTNSELSFVQVDVQKTTFPAKNHVPLTEGYFLVLRKGDFRCAEDLLFHFDNQTPHSFFATISGLQSMPMASQKLLILTSGSQLWQHLVGFQDPEQCLKVHVKLCRDNRALRDDRSSRELVSQSLGHAVTSRLHAKPFALEASLRLTHAWYDQPPNSAEDSMDCMDDTGPYRLGRWRRRVFVTGEFCIQSWKDSAFVPQKAMVELILEDLKNQKGTEPEIFVAGINSVKPCPGEDVSGVAAVRGALRDKWQVSFVSGEAMWKGSLHGLPAWRQQLIEAAEAQQVVELQTRLELRFSTSSGGVHRFTICAAPGWSGVREEAEDHKEKSSWTLTIHVPILSVSWIHRHEEVLALRLKGIRLEMGQHANERNFDIGMQHLQVDHFIDGGELPVVLNRRFLHINSRWLREKAVQITARWIGGSHIIKKLSVSMVPYWLNLELGVLIRLLDLAESMGFREASPDEGVRVPLEPPQQPSSLADAKHMEVWRLETLVVEPLRLTIMVRSPDVAATRDNTIARRIRFLPVDMPNMDLKVDRTVLTNQFGSIQQILGTLGSLYKRKARNSALLSVMLSYMAAILKGSMNALWWLARGPYDALDAANQNEGERDWFFWVDPLVQGLSEGTYRAFAELVGNALFGVVLILNSIRQVILGVPRPRAQSFLDGILQGFFGLVVDTFLTPMRQLVLQTQIAYHDWGISRASLVFCLCLLRVFLGPFLGLLHLCASILEGLANLLLHEEAQFAPFELQRAPEPEPARTLTGVPSGANPASQVAVPFQSTSYGIGAWDAPATPPPQASTALSRIAGGRTPPANSLGAKSMRITETSSWWRKRYSLGSLTNMLADDDAVMDRMQLPVQYALNP</sequence>
<accession>A0A9P1BZE5</accession>
<proteinExistence type="predicted"/>
<evidence type="ECO:0000313" key="2">
    <source>
        <dbReference type="EMBL" id="CAL1135674.1"/>
    </source>
</evidence>
<dbReference type="EMBL" id="CAMXCT010000702">
    <property type="protein sequence ID" value="CAI3982299.1"/>
    <property type="molecule type" value="Genomic_DNA"/>
</dbReference>
<protein>
    <submittedName>
        <fullName evidence="3">Vacuolar protein sorting-associated protein 13 VPS13 adaptor binding domain-containing protein</fullName>
    </submittedName>
</protein>
<keyword evidence="4" id="KW-1185">Reference proteome</keyword>
<gene>
    <name evidence="1" type="ORF">C1SCF055_LOCUS10008</name>
</gene>
<reference evidence="2" key="2">
    <citation type="submission" date="2024-04" db="EMBL/GenBank/DDBJ databases">
        <authorList>
            <person name="Chen Y."/>
            <person name="Shah S."/>
            <person name="Dougan E. K."/>
            <person name="Thang M."/>
            <person name="Chan C."/>
        </authorList>
    </citation>
    <scope>NUCLEOTIDE SEQUENCE [LARGE SCALE GENOMIC DNA]</scope>
</reference>
<comment type="caution">
    <text evidence="1">The sequence shown here is derived from an EMBL/GenBank/DDBJ whole genome shotgun (WGS) entry which is preliminary data.</text>
</comment>